<dbReference type="PANTHER" id="PTHR10543">
    <property type="entry name" value="BETA-CAROTENE DIOXYGENASE"/>
    <property type="match status" value="1"/>
</dbReference>
<dbReference type="EC" id="1.13.11.-" evidence="6"/>
<accession>A0A285LW43</accession>
<evidence type="ECO:0000256" key="5">
    <source>
        <dbReference type="PIRSR" id="PIRSR604294-1"/>
    </source>
</evidence>
<feature type="binding site" evidence="5">
    <location>
        <position position="169"/>
    </location>
    <ligand>
        <name>Fe cation</name>
        <dbReference type="ChEBI" id="CHEBI:24875"/>
        <note>catalytic</note>
    </ligand>
</feature>
<dbReference type="GO" id="GO:0016121">
    <property type="term" value="P:carotene catabolic process"/>
    <property type="evidence" value="ECO:0007669"/>
    <property type="project" value="TreeGrafter"/>
</dbReference>
<proteinExistence type="inferred from homology"/>
<keyword evidence="4 5" id="KW-0408">Iron</keyword>
<dbReference type="Pfam" id="PF03055">
    <property type="entry name" value="RPE65"/>
    <property type="match status" value="1"/>
</dbReference>
<dbReference type="GO" id="GO:0046872">
    <property type="term" value="F:metal ion binding"/>
    <property type="evidence" value="ECO:0007669"/>
    <property type="project" value="UniProtKB-KW"/>
</dbReference>
<keyword evidence="8" id="KW-1185">Reference proteome</keyword>
<keyword evidence="6" id="KW-0223">Dioxygenase</keyword>
<evidence type="ECO:0000256" key="6">
    <source>
        <dbReference type="RuleBase" id="RU364048"/>
    </source>
</evidence>
<evidence type="ECO:0000256" key="3">
    <source>
        <dbReference type="ARBA" id="ARBA00023002"/>
    </source>
</evidence>
<dbReference type="EMBL" id="OBEG01000004">
    <property type="protein sequence ID" value="SNY87561.1"/>
    <property type="molecule type" value="Genomic_DNA"/>
</dbReference>
<protein>
    <recommendedName>
        <fullName evidence="6">Dioxygenase</fullName>
        <ecNumber evidence="6">1.13.11.-</ecNumber>
    </recommendedName>
</protein>
<reference evidence="7 8" key="1">
    <citation type="submission" date="2017-09" db="EMBL/GenBank/DDBJ databases">
        <authorList>
            <person name="Ehlers B."/>
            <person name="Leendertz F.H."/>
        </authorList>
    </citation>
    <scope>NUCLEOTIDE SEQUENCE [LARGE SCALE GENOMIC DNA]</scope>
    <source>
        <strain evidence="7 8">DSM 45537</strain>
    </source>
</reference>
<dbReference type="AlphaFoldDB" id="A0A285LW43"/>
<evidence type="ECO:0000256" key="1">
    <source>
        <dbReference type="ARBA" id="ARBA00006787"/>
    </source>
</evidence>
<dbReference type="GO" id="GO:0010436">
    <property type="term" value="F:carotenoid dioxygenase activity"/>
    <property type="evidence" value="ECO:0007669"/>
    <property type="project" value="TreeGrafter"/>
</dbReference>
<feature type="binding site" evidence="5">
    <location>
        <position position="464"/>
    </location>
    <ligand>
        <name>Fe cation</name>
        <dbReference type="ChEBI" id="CHEBI:24875"/>
        <note>catalytic</note>
    </ligand>
</feature>
<organism evidence="7 8">
    <name type="scientific">Nocardia amikacinitolerans</name>
    <dbReference type="NCBI Taxonomy" id="756689"/>
    <lineage>
        <taxon>Bacteria</taxon>
        <taxon>Bacillati</taxon>
        <taxon>Actinomycetota</taxon>
        <taxon>Actinomycetes</taxon>
        <taxon>Mycobacteriales</taxon>
        <taxon>Nocardiaceae</taxon>
        <taxon>Nocardia</taxon>
    </lineage>
</organism>
<dbReference type="STRING" id="1379680.GCA_001612615_03830"/>
<dbReference type="PANTHER" id="PTHR10543:SF89">
    <property type="entry name" value="CAROTENOID 9,10(9',10')-CLEAVAGE DIOXYGENASE 1"/>
    <property type="match status" value="1"/>
</dbReference>
<feature type="binding site" evidence="5">
    <location>
        <position position="218"/>
    </location>
    <ligand>
        <name>Fe cation</name>
        <dbReference type="ChEBI" id="CHEBI:24875"/>
        <note>catalytic</note>
    </ligand>
</feature>
<sequence length="487" mass="54319">MTVDDAVLAREVYAPMLDELDYRVRQIDGRLPTELTGTLYRIGPGKHQVGRSLLHNIFDGDGMISQFVLDGSGVRFRNRYVRTRHFRHGERSDRIRYRGVGGQIPGGPLANFGRLPANVANTNIVNYAGGLLALWELGNPHRIDPDSLETLGPTDFGGKLGFLGAFSAHPKWDPVTGDMYNFGLDLLPTPRIRTYRVDRSGALRRLATVPMLDLGWNHDFALTERYMVFVLDPLLPNVAKMALATHSFIDSLDFKRAKGTRFLLVPKSGGAPRIVEHEALLHVHLTNAYDDGADVVVELVRLDTEWSEFRRMTGLVNLETPETPQFPASRLMQYRITEGGTVIERELADVSGEFPQYDWRRSTRRHRFSYLAGAGGPAGLFNSLIKVDHRTGVATECDLGPSSVGEPLFVARTPDAGEDDGWLLALNHQLIENRSQLVILDARDLERGPLATAWLEHHVPWGFHGTFTRRVVAPGSPVPEPETLPSR</sequence>
<feature type="binding site" evidence="5">
    <location>
        <position position="284"/>
    </location>
    <ligand>
        <name>Fe cation</name>
        <dbReference type="ChEBI" id="CHEBI:24875"/>
        <note>catalytic</note>
    </ligand>
</feature>
<dbReference type="Proteomes" id="UP000219565">
    <property type="component" value="Unassembled WGS sequence"/>
</dbReference>
<comment type="cofactor">
    <cofactor evidence="5 6">
        <name>Fe(2+)</name>
        <dbReference type="ChEBI" id="CHEBI:29033"/>
    </cofactor>
    <text evidence="5 6">Binds 1 Fe(2+) ion per subunit.</text>
</comment>
<dbReference type="InterPro" id="IPR004294">
    <property type="entry name" value="Carotenoid_Oase"/>
</dbReference>
<dbReference type="OrthoDB" id="6636843at2"/>
<keyword evidence="3 6" id="KW-0560">Oxidoreductase</keyword>
<evidence type="ECO:0000256" key="4">
    <source>
        <dbReference type="ARBA" id="ARBA00023004"/>
    </source>
</evidence>
<keyword evidence="2 5" id="KW-0479">Metal-binding</keyword>
<evidence type="ECO:0000256" key="2">
    <source>
        <dbReference type="ARBA" id="ARBA00022723"/>
    </source>
</evidence>
<evidence type="ECO:0000313" key="7">
    <source>
        <dbReference type="EMBL" id="SNY87561.1"/>
    </source>
</evidence>
<evidence type="ECO:0000313" key="8">
    <source>
        <dbReference type="Proteomes" id="UP000219565"/>
    </source>
</evidence>
<gene>
    <name evidence="7" type="ORF">SAMN04244553_4509</name>
</gene>
<comment type="similarity">
    <text evidence="1 6">Belongs to the carotenoid oxygenase family.</text>
</comment>
<name>A0A285LW43_9NOCA</name>
<dbReference type="RefSeq" id="WP_097246489.1">
    <property type="nucleotide sequence ID" value="NZ_OBEG01000004.1"/>
</dbReference>